<proteinExistence type="predicted"/>
<evidence type="ECO:0000313" key="2">
    <source>
        <dbReference type="EMBL" id="KAB2351357.1"/>
    </source>
</evidence>
<dbReference type="Pfam" id="PF19379">
    <property type="entry name" value="DUF5954"/>
    <property type="match status" value="1"/>
</dbReference>
<organism evidence="2 3">
    <name type="scientific">Actinomadura rudentiformis</name>
    <dbReference type="NCBI Taxonomy" id="359158"/>
    <lineage>
        <taxon>Bacteria</taxon>
        <taxon>Bacillati</taxon>
        <taxon>Actinomycetota</taxon>
        <taxon>Actinomycetes</taxon>
        <taxon>Streptosporangiales</taxon>
        <taxon>Thermomonosporaceae</taxon>
        <taxon>Actinomadura</taxon>
    </lineage>
</organism>
<dbReference type="InterPro" id="IPR045998">
    <property type="entry name" value="DUF5954"/>
</dbReference>
<evidence type="ECO:0000313" key="3">
    <source>
        <dbReference type="Proteomes" id="UP000468735"/>
    </source>
</evidence>
<sequence length="321" mass="35399">MPFPLMPGYDHINLVADLDPVAAVRDEETGERIRRFPKLIPAGSPDFGYAVQTGTEWRIGCTGASDPAGARYDLARDLRMEAEHENDAEVVHAMRAAAEQLDPPEGRQLPKDEWEIGERRYRVIRIEKFTLIHQGVMEPPRVTDSDTPEADPLLRGLLIQPRAPAGQWEAQLRLNLVGYIPKPGSVPDEIMVEAGDAIRRHAGVVLLPPTFTVLEILGTAAKPITGGNDPREARSRLAGYFTNLLPGLREFQGDPASAAELAEWKHAAEQIEATNGHAFNVLGRRFCTIRVSRMLRLGRDGPEAPRGSDQARYGLQEPDTG</sequence>
<reference evidence="2 3" key="1">
    <citation type="submission" date="2019-09" db="EMBL/GenBank/DDBJ databases">
        <title>Actinomadura physcomitrii sp. nov., a novel actinomycete isolated from moss [Physcomitrium sphaericum (Ludw) Fuernr].</title>
        <authorList>
            <person name="Zhuang X."/>
            <person name="Liu C."/>
        </authorList>
    </citation>
    <scope>NUCLEOTIDE SEQUENCE [LARGE SCALE GENOMIC DNA]</scope>
    <source>
        <strain evidence="2 3">HMC1</strain>
    </source>
</reference>
<dbReference type="AlphaFoldDB" id="A0A6H9YVQ0"/>
<feature type="region of interest" description="Disordered" evidence="1">
    <location>
        <begin position="298"/>
        <end position="321"/>
    </location>
</feature>
<keyword evidence="3" id="KW-1185">Reference proteome</keyword>
<comment type="caution">
    <text evidence="2">The sequence shown here is derived from an EMBL/GenBank/DDBJ whole genome shotgun (WGS) entry which is preliminary data.</text>
</comment>
<dbReference type="EMBL" id="WBMT01000002">
    <property type="protein sequence ID" value="KAB2351357.1"/>
    <property type="molecule type" value="Genomic_DNA"/>
</dbReference>
<dbReference type="RefSeq" id="WP_151558015.1">
    <property type="nucleotide sequence ID" value="NZ_WBMT01000002.1"/>
</dbReference>
<evidence type="ECO:0008006" key="4">
    <source>
        <dbReference type="Google" id="ProtNLM"/>
    </source>
</evidence>
<name>A0A6H9YVQ0_9ACTN</name>
<protein>
    <recommendedName>
        <fullName evidence="4">PE-PGRS family protein</fullName>
    </recommendedName>
</protein>
<gene>
    <name evidence="2" type="ORF">F8566_03610</name>
</gene>
<evidence type="ECO:0000256" key="1">
    <source>
        <dbReference type="SAM" id="MobiDB-lite"/>
    </source>
</evidence>
<dbReference type="OrthoDB" id="3450280at2"/>
<dbReference type="Proteomes" id="UP000468735">
    <property type="component" value="Unassembled WGS sequence"/>
</dbReference>
<accession>A0A6H9YVQ0</accession>